<dbReference type="Proteomes" id="UP000321820">
    <property type="component" value="Chromosome"/>
</dbReference>
<evidence type="ECO:0000313" key="2">
    <source>
        <dbReference type="EMBL" id="QEE29866.1"/>
    </source>
</evidence>
<organism evidence="2 3">
    <name type="scientific">Terriglobus albidus</name>
    <dbReference type="NCBI Taxonomy" id="1592106"/>
    <lineage>
        <taxon>Bacteria</taxon>
        <taxon>Pseudomonadati</taxon>
        <taxon>Acidobacteriota</taxon>
        <taxon>Terriglobia</taxon>
        <taxon>Terriglobales</taxon>
        <taxon>Acidobacteriaceae</taxon>
        <taxon>Terriglobus</taxon>
    </lineage>
</organism>
<gene>
    <name evidence="2" type="ORF">FTW19_18920</name>
</gene>
<dbReference type="InterPro" id="IPR028994">
    <property type="entry name" value="Integrin_alpha_N"/>
</dbReference>
<dbReference type="PANTHER" id="PTHR46580">
    <property type="entry name" value="SENSOR KINASE-RELATED"/>
    <property type="match status" value="1"/>
</dbReference>
<dbReference type="SUPFAM" id="SSF69318">
    <property type="entry name" value="Integrin alpha N-terminal domain"/>
    <property type="match status" value="2"/>
</dbReference>
<dbReference type="EMBL" id="CP042806">
    <property type="protein sequence ID" value="QEE29866.1"/>
    <property type="molecule type" value="Genomic_DNA"/>
</dbReference>
<dbReference type="InterPro" id="IPR013517">
    <property type="entry name" value="FG-GAP"/>
</dbReference>
<keyword evidence="3" id="KW-1185">Reference proteome</keyword>
<protein>
    <submittedName>
        <fullName evidence="2">VCBS repeat-containing protein</fullName>
    </submittedName>
</protein>
<dbReference type="OrthoDB" id="1488578at2"/>
<proteinExistence type="predicted"/>
<sequence length="465" mass="49984">MRSSTLGRVRGSEAARQGWIGVEIPNCGITSGSSKDLPPCERPDDRMYWPHSKSLYGGDMTKPVLRRYFNVMKVGSPGWVMFAAVLLAQTQPAARPVLRSFDRVLLLEEKGETSAGVSVGDLNGDGLPDIVLGKGRHWPLFNRVLLNDGHSGFIANNLGTAPDRTYSAALADVDGDGHLDIIVSNDAPDRKLVYLNDGKGDFTEAGTFGSPNWATRYVTLADLNGDGYPDIVAANRGDYPDLVDGKPGKGPQNPTPSYVCLNDGKGHFPACEALPTESATSIVAADLDGDGAIDLFVPHRDGGQSIVLWNDGKGHFPVSSKVGATNAWIRMGAAGDLNGDGRLDLAIIDEHLKASFILFNRGKRQFGEPVRLPGPDRPPYCLAIADLNRDKRPDIIVGYVELPGSVFFNTGKGRTFHEVPWNDGKGTVYGLAFADFDGDGWPEIVAARSDAPNGIWFNTKPIGGR</sequence>
<dbReference type="KEGG" id="talb:FTW19_18920"/>
<accession>A0A5B9EID0</accession>
<evidence type="ECO:0000256" key="1">
    <source>
        <dbReference type="ARBA" id="ARBA00022729"/>
    </source>
</evidence>
<dbReference type="AlphaFoldDB" id="A0A5B9EID0"/>
<dbReference type="PANTHER" id="PTHR46580:SF4">
    <property type="entry name" value="ATP_GTP-BINDING PROTEIN"/>
    <property type="match status" value="1"/>
</dbReference>
<reference evidence="2 3" key="1">
    <citation type="submission" date="2019-08" db="EMBL/GenBank/DDBJ databases">
        <title>Complete genome sequence of Terriglobus albidus strain ORNL.</title>
        <authorList>
            <person name="Podar M."/>
        </authorList>
    </citation>
    <scope>NUCLEOTIDE SEQUENCE [LARGE SCALE GENOMIC DNA]</scope>
    <source>
        <strain evidence="2 3">ORNL</strain>
    </source>
</reference>
<keyword evidence="1" id="KW-0732">Signal</keyword>
<dbReference type="Pfam" id="PF13517">
    <property type="entry name" value="FG-GAP_3"/>
    <property type="match status" value="3"/>
</dbReference>
<evidence type="ECO:0000313" key="3">
    <source>
        <dbReference type="Proteomes" id="UP000321820"/>
    </source>
</evidence>
<name>A0A5B9EID0_9BACT</name>
<dbReference type="Gene3D" id="2.130.10.130">
    <property type="entry name" value="Integrin alpha, N-terminal"/>
    <property type="match status" value="2"/>
</dbReference>